<proteinExistence type="predicted"/>
<accession>A0ABT1FLE1</accession>
<sequence>MKSLLLVVSFFTICNFLQAQSLLKDIKTDNGSSHPRQVIDINGTIFFLTKTNASETVELWKSDGTNAGTSLVKSPYSGASGPFFPNTSTPVFFKFNDKLIFTATDTQSNQTFELWITDGTAAGTKMLKDINPGSSGSNPNTFVQLGAKFLFKAFSPTSGEELWVSDGTTDGTQLCKDIYSGASYSFIRGFTVFNGKAFFYASEPTTGTELWMTDGTTAGTVVVTDAQLNPGGGLSTIDATVQLPVATSTHLYFPVANSVYGKALFGYSTTGLLGLAFQNPYGNAIPRELTLFNDRVYFTANHDNIASHRTLFKTDPNDYAQYALGAYGNDPKDLTVANGKLFFTADDFNLRRELFKTDGVTDITAPTPIKDINPATTTGDVTFPTEAAKRIFIGTPTRLYFFANNGTTGFELWSSDGTSAGTNLVKDFMTGTGTANYSYLQAFESELFFIANETTLGYKAWKTNGTLAGTQTVESITPALNITNVYPLQNSGSTFFLSAFSATTGYELYKLSGGVVSLVKDIKTGGTQNNSQNLFRITESTAGIFFTYDNGKDGLELWKTDGTQSGTQLFYDFYSYPLSTQNPYRSFSSFDFYSNSSIFNSEFVWYNNKMYFFVNQQLWVTDGTNPPTLFKSIQSNNQSNAYSLAVYNGALYFNIANNLWKTDGTEAGTVLVKSLDNSQGPPLSNFAVANNLLFFSGYTSTHGEEIWRSDGTTAGTFMTKELIPGINYPNLPSSFQVKPVGNTLFFTFYDSVIGDELWKSDGTEAGTVLVKDIAPGVGVGASLSYMTNFNNQYLVFAGNDSDWTDPNPNGNGTELWKSDGTTVGTQMIKDLNPALGEGTFPLNFYQNGFAIFNNKVYFSSTAPDGQRRLAVSDLTPTGTYHLDMLAGTEVRATNYGLIFVGYDTISIGYEPYFSDGITKVLLKNIAPATNASSSPFFFYHSPLRKIILFMANDGTTGTEIHALKDCPLQSTVGGTLSGTNQVAAQQFITSTAKLSTNSTTTFTAGNAILLTPGFETTAVKSFLAQLNGCIYSTTGSAPIPSN</sequence>
<dbReference type="InterPro" id="IPR055015">
    <property type="entry name" value="GCX_COOH"/>
</dbReference>
<reference evidence="2 3" key="1">
    <citation type="submission" date="2022-06" db="EMBL/GenBank/DDBJ databases">
        <title>Runella sp. S5 genome sequencing.</title>
        <authorList>
            <person name="Park S."/>
        </authorList>
    </citation>
    <scope>NUCLEOTIDE SEQUENCE [LARGE SCALE GENOMIC DNA]</scope>
    <source>
        <strain evidence="2 3">S5</strain>
    </source>
</reference>
<dbReference type="RefSeq" id="WP_253525338.1">
    <property type="nucleotide sequence ID" value="NZ_JAMZEL010000001.1"/>
</dbReference>
<evidence type="ECO:0008006" key="4">
    <source>
        <dbReference type="Google" id="ProtNLM"/>
    </source>
</evidence>
<keyword evidence="1" id="KW-0732">Signal</keyword>
<dbReference type="EMBL" id="JAMZEL010000001">
    <property type="protein sequence ID" value="MCP1381613.1"/>
    <property type="molecule type" value="Genomic_DNA"/>
</dbReference>
<dbReference type="NCBIfam" id="TIGR04534">
    <property type="entry name" value="ELWxxDGT_rpt"/>
    <property type="match status" value="1"/>
</dbReference>
<gene>
    <name evidence="2" type="ORF">NCI00_04220</name>
</gene>
<comment type="caution">
    <text evidence="2">The sequence shown here is derived from an EMBL/GenBank/DDBJ whole genome shotgun (WGS) entry which is preliminary data.</text>
</comment>
<evidence type="ECO:0000313" key="2">
    <source>
        <dbReference type="EMBL" id="MCP1381613.1"/>
    </source>
</evidence>
<organism evidence="2 3">
    <name type="scientific">Runella salmonicolor</name>
    <dbReference type="NCBI Taxonomy" id="2950278"/>
    <lineage>
        <taxon>Bacteria</taxon>
        <taxon>Pseudomonadati</taxon>
        <taxon>Bacteroidota</taxon>
        <taxon>Cytophagia</taxon>
        <taxon>Cytophagales</taxon>
        <taxon>Spirosomataceae</taxon>
        <taxon>Runella</taxon>
    </lineage>
</organism>
<keyword evidence="3" id="KW-1185">Reference proteome</keyword>
<protein>
    <recommendedName>
        <fullName evidence="4">ELWxxDGT repeat-containing protein</fullName>
    </recommendedName>
</protein>
<feature type="chain" id="PRO_5045130825" description="ELWxxDGT repeat-containing protein" evidence="1">
    <location>
        <begin position="20"/>
        <end position="1042"/>
    </location>
</feature>
<dbReference type="InterPro" id="IPR030916">
    <property type="entry name" value="ELWxxDGT_rpt"/>
</dbReference>
<evidence type="ECO:0000256" key="1">
    <source>
        <dbReference type="SAM" id="SignalP"/>
    </source>
</evidence>
<feature type="signal peptide" evidence="1">
    <location>
        <begin position="1"/>
        <end position="19"/>
    </location>
</feature>
<dbReference type="NCBIfam" id="NF045639">
    <property type="entry name" value="GCX_COOH"/>
    <property type="match status" value="1"/>
</dbReference>
<dbReference type="Proteomes" id="UP001204772">
    <property type="component" value="Unassembled WGS sequence"/>
</dbReference>
<evidence type="ECO:0000313" key="3">
    <source>
        <dbReference type="Proteomes" id="UP001204772"/>
    </source>
</evidence>
<name>A0ABT1FLE1_9BACT</name>